<dbReference type="AlphaFoldDB" id="A0A365UE37"/>
<evidence type="ECO:0000313" key="2">
    <source>
        <dbReference type="EMBL" id="RBI87547.1"/>
    </source>
</evidence>
<protein>
    <submittedName>
        <fullName evidence="2">MarR family transcriptional regulator</fullName>
    </submittedName>
</protein>
<dbReference type="GO" id="GO:0006950">
    <property type="term" value="P:response to stress"/>
    <property type="evidence" value="ECO:0007669"/>
    <property type="project" value="TreeGrafter"/>
</dbReference>
<dbReference type="PRINTS" id="PR00598">
    <property type="entry name" value="HTHMARR"/>
</dbReference>
<gene>
    <name evidence="2" type="ORF">DRV85_01035</name>
</gene>
<dbReference type="PROSITE" id="PS50995">
    <property type="entry name" value="HTH_MARR_2"/>
    <property type="match status" value="1"/>
</dbReference>
<accession>A0A365UE37</accession>
<dbReference type="Pfam" id="PF12802">
    <property type="entry name" value="MarR_2"/>
    <property type="match status" value="1"/>
</dbReference>
<dbReference type="OrthoDB" id="7269152at2"/>
<evidence type="ECO:0000313" key="3">
    <source>
        <dbReference type="Proteomes" id="UP000253370"/>
    </source>
</evidence>
<evidence type="ECO:0000259" key="1">
    <source>
        <dbReference type="PROSITE" id="PS50995"/>
    </source>
</evidence>
<dbReference type="PANTHER" id="PTHR33164">
    <property type="entry name" value="TRANSCRIPTIONAL REGULATOR, MARR FAMILY"/>
    <property type="match status" value="1"/>
</dbReference>
<dbReference type="Proteomes" id="UP000253370">
    <property type="component" value="Unassembled WGS sequence"/>
</dbReference>
<organism evidence="2 3">
    <name type="scientific">Rhodosalinus halophilus</name>
    <dbReference type="NCBI Taxonomy" id="2259333"/>
    <lineage>
        <taxon>Bacteria</taxon>
        <taxon>Pseudomonadati</taxon>
        <taxon>Pseudomonadota</taxon>
        <taxon>Alphaproteobacteria</taxon>
        <taxon>Rhodobacterales</taxon>
        <taxon>Paracoccaceae</taxon>
        <taxon>Rhodosalinus</taxon>
    </lineage>
</organism>
<dbReference type="EMBL" id="QNTQ01000001">
    <property type="protein sequence ID" value="RBI87547.1"/>
    <property type="molecule type" value="Genomic_DNA"/>
</dbReference>
<dbReference type="Gene3D" id="1.10.10.10">
    <property type="entry name" value="Winged helix-like DNA-binding domain superfamily/Winged helix DNA-binding domain"/>
    <property type="match status" value="1"/>
</dbReference>
<dbReference type="RefSeq" id="WP_113287570.1">
    <property type="nucleotide sequence ID" value="NZ_QNTQ01000001.1"/>
</dbReference>
<dbReference type="InterPro" id="IPR036390">
    <property type="entry name" value="WH_DNA-bd_sf"/>
</dbReference>
<proteinExistence type="predicted"/>
<dbReference type="SUPFAM" id="SSF46785">
    <property type="entry name" value="Winged helix' DNA-binding domain"/>
    <property type="match status" value="1"/>
</dbReference>
<dbReference type="PANTHER" id="PTHR33164:SF89">
    <property type="entry name" value="MARR FAMILY REGULATORY PROTEIN"/>
    <property type="match status" value="1"/>
</dbReference>
<keyword evidence="3" id="KW-1185">Reference proteome</keyword>
<sequence>MRDAGPESLDYGGLEEATGFYLRLAQVEMFEAFHADLAEHGLSPGAASALILIGANPGIRHGRLAAALHIRLAHMSKLLQRFEAEGLVERRRPADDRRSLALHLTEEGARRVAALRPALFEHDARQGARLTAAERGELLRLLRKYVGAD</sequence>
<feature type="domain" description="HTH marR-type" evidence="1">
    <location>
        <begin position="1"/>
        <end position="147"/>
    </location>
</feature>
<comment type="caution">
    <text evidence="2">The sequence shown here is derived from an EMBL/GenBank/DDBJ whole genome shotgun (WGS) entry which is preliminary data.</text>
</comment>
<dbReference type="InterPro" id="IPR036388">
    <property type="entry name" value="WH-like_DNA-bd_sf"/>
</dbReference>
<reference evidence="2 3" key="1">
    <citation type="submission" date="2018-07" db="EMBL/GenBank/DDBJ databases">
        <title>Rhodosalinus sp. strain E84T genomic sequence and assembly.</title>
        <authorList>
            <person name="Liu Z.-W."/>
            <person name="Lu D.-C."/>
        </authorList>
    </citation>
    <scope>NUCLEOTIDE SEQUENCE [LARGE SCALE GENOMIC DNA]</scope>
    <source>
        <strain evidence="2 3">E84</strain>
    </source>
</reference>
<dbReference type="InterPro" id="IPR039422">
    <property type="entry name" value="MarR/SlyA-like"/>
</dbReference>
<dbReference type="InterPro" id="IPR000835">
    <property type="entry name" value="HTH_MarR-typ"/>
</dbReference>
<dbReference type="SMART" id="SM00347">
    <property type="entry name" value="HTH_MARR"/>
    <property type="match status" value="1"/>
</dbReference>
<dbReference type="GO" id="GO:0003700">
    <property type="term" value="F:DNA-binding transcription factor activity"/>
    <property type="evidence" value="ECO:0007669"/>
    <property type="project" value="InterPro"/>
</dbReference>
<name>A0A365UE37_9RHOB</name>